<keyword evidence="1" id="KW-1133">Transmembrane helix</keyword>
<keyword evidence="1" id="KW-0812">Transmembrane</keyword>
<feature type="transmembrane region" description="Helical" evidence="1">
    <location>
        <begin position="20"/>
        <end position="46"/>
    </location>
</feature>
<feature type="transmembrane region" description="Helical" evidence="1">
    <location>
        <begin position="413"/>
        <end position="430"/>
    </location>
</feature>
<dbReference type="PANTHER" id="PTHR35342">
    <property type="entry name" value="TRICARBOXYLIC TRANSPORT PROTEIN"/>
    <property type="match status" value="1"/>
</dbReference>
<dbReference type="PANTHER" id="PTHR35342:SF5">
    <property type="entry name" value="TRICARBOXYLIC TRANSPORT PROTEIN"/>
    <property type="match status" value="1"/>
</dbReference>
<feature type="transmembrane region" description="Helical" evidence="1">
    <location>
        <begin position="257"/>
        <end position="278"/>
    </location>
</feature>
<protein>
    <submittedName>
        <fullName evidence="3">C4-dicarboxylate ABC transporter permease</fullName>
    </submittedName>
</protein>
<dbReference type="EMBL" id="PNRE01000074">
    <property type="protein sequence ID" value="PMR68122.1"/>
    <property type="molecule type" value="Genomic_DNA"/>
</dbReference>
<accession>A0A2N7TIW2</accession>
<dbReference type="Proteomes" id="UP000235346">
    <property type="component" value="Unassembled WGS sequence"/>
</dbReference>
<evidence type="ECO:0000313" key="4">
    <source>
        <dbReference type="Proteomes" id="UP000235346"/>
    </source>
</evidence>
<organism evidence="3 4">
    <name type="scientific">Halomonas heilongjiangensis</name>
    <dbReference type="NCBI Taxonomy" id="1387883"/>
    <lineage>
        <taxon>Bacteria</taxon>
        <taxon>Pseudomonadati</taxon>
        <taxon>Pseudomonadota</taxon>
        <taxon>Gammaproteobacteria</taxon>
        <taxon>Oceanospirillales</taxon>
        <taxon>Halomonadaceae</taxon>
        <taxon>Halomonas</taxon>
    </lineage>
</organism>
<dbReference type="InterPro" id="IPR002823">
    <property type="entry name" value="DUF112_TM"/>
</dbReference>
<dbReference type="OrthoDB" id="9781349at2"/>
<feature type="transmembrane region" description="Helical" evidence="1">
    <location>
        <begin position="199"/>
        <end position="217"/>
    </location>
</feature>
<feature type="transmembrane region" description="Helical" evidence="1">
    <location>
        <begin position="472"/>
        <end position="493"/>
    </location>
</feature>
<dbReference type="Pfam" id="PF01970">
    <property type="entry name" value="TctA"/>
    <property type="match status" value="1"/>
</dbReference>
<evidence type="ECO:0000313" key="3">
    <source>
        <dbReference type="EMBL" id="PMR68122.1"/>
    </source>
</evidence>
<sequence length="505" mass="52215">MDLLYKGLVGILTIDTFFLIALGTIIGLVIGTIPGLTATMALALLVPFTFAMDALNGLVMLGAVYTAAMYGGAFTAILINTPGTPGAIATMLDGHPMAAKGEAERAIVGATVASVCGGVAGFVALLFLAPVLSLFALRFGPPEYFWVAVLGLALIAGLSTGSIFKGLLGGGIGMLLGTIGISPVGGEARFLFGTSQLQGGVELIVALIGLFAVPEYIRLTATAVRAVKPNENSKPQSLLSVTKEVIYKPINIIRSSIIGVIIGLIPGAGNNVAGLLAYSEAKRSSRTPEMFGKGSMEGLVASESSNNAAVPGSMVPLLTLGVPGSPPAAVLFGALMMHGLTPGTRLFTDSGVLTYGFIFSLGLAALALLPVGMIFGRLIFRAVTKVPLGFLIPTIAMMTILGAYSMRNSMTDVFIMVGVGIFGYVMRNFGVSPATIALGLILGPIAEQGFAQAMLIGRAYDYPFLVLLQSPLSITLAIIVAITLIGPFVMKVVRRKLNARKTILG</sequence>
<feature type="transmembrane region" description="Helical" evidence="1">
    <location>
        <begin position="352"/>
        <end position="376"/>
    </location>
</feature>
<feature type="domain" description="DUF112" evidence="2">
    <location>
        <begin position="18"/>
        <end position="436"/>
    </location>
</feature>
<feature type="transmembrane region" description="Helical" evidence="1">
    <location>
        <begin position="58"/>
        <end position="79"/>
    </location>
</feature>
<dbReference type="RefSeq" id="WP_102628977.1">
    <property type="nucleotide sequence ID" value="NZ_PDOH01000013.1"/>
</dbReference>
<feature type="transmembrane region" description="Helical" evidence="1">
    <location>
        <begin position="388"/>
        <end position="407"/>
    </location>
</feature>
<evidence type="ECO:0000259" key="2">
    <source>
        <dbReference type="Pfam" id="PF01970"/>
    </source>
</evidence>
<proteinExistence type="predicted"/>
<dbReference type="AlphaFoldDB" id="A0A2N7TIW2"/>
<comment type="caution">
    <text evidence="3">The sequence shown here is derived from an EMBL/GenBank/DDBJ whole genome shotgun (WGS) entry which is preliminary data.</text>
</comment>
<evidence type="ECO:0000256" key="1">
    <source>
        <dbReference type="SAM" id="Phobius"/>
    </source>
</evidence>
<keyword evidence="4" id="KW-1185">Reference proteome</keyword>
<gene>
    <name evidence="3" type="ORF">C1H66_16510</name>
</gene>
<feature type="transmembrane region" description="Helical" evidence="1">
    <location>
        <begin position="106"/>
        <end position="137"/>
    </location>
</feature>
<name>A0A2N7TIW2_9GAMM</name>
<feature type="transmembrane region" description="Helical" evidence="1">
    <location>
        <begin position="144"/>
        <end position="164"/>
    </location>
</feature>
<reference evidence="3 4" key="1">
    <citation type="submission" date="2018-01" db="EMBL/GenBank/DDBJ databases">
        <title>Halomonas endophytica sp. nov., isolated from storage liquid in the stems of Populus euphratica.</title>
        <authorList>
            <person name="Chen C."/>
        </authorList>
    </citation>
    <scope>NUCLEOTIDE SEQUENCE [LARGE SCALE GENOMIC DNA]</scope>
    <source>
        <strain evidence="3 4">DSM 26881</strain>
    </source>
</reference>
<feature type="transmembrane region" description="Helical" evidence="1">
    <location>
        <begin position="437"/>
        <end position="460"/>
    </location>
</feature>
<feature type="transmembrane region" description="Helical" evidence="1">
    <location>
        <begin position="317"/>
        <end position="340"/>
    </location>
</feature>
<keyword evidence="1" id="KW-0472">Membrane</keyword>
<feature type="transmembrane region" description="Helical" evidence="1">
    <location>
        <begin position="170"/>
        <end position="192"/>
    </location>
</feature>